<keyword evidence="4" id="KW-1185">Reference proteome</keyword>
<feature type="compositionally biased region" description="Acidic residues" evidence="2">
    <location>
        <begin position="281"/>
        <end position="291"/>
    </location>
</feature>
<dbReference type="Gene3D" id="1.20.890.10">
    <property type="entry name" value="cAMP-dependent protein kinase regulatory subunit, dimerization-anchoring domain"/>
    <property type="match status" value="1"/>
</dbReference>
<reference evidence="3 4" key="1">
    <citation type="submission" date="2024-08" db="EMBL/GenBank/DDBJ databases">
        <authorList>
            <person name="Cucini C."/>
            <person name="Frati F."/>
        </authorList>
    </citation>
    <scope>NUCLEOTIDE SEQUENCE [LARGE SCALE GENOMIC DNA]</scope>
</reference>
<evidence type="ECO:0000313" key="3">
    <source>
        <dbReference type="EMBL" id="CAL8091201.1"/>
    </source>
</evidence>
<proteinExistence type="inferred from homology"/>
<dbReference type="PANTHER" id="PTHR23356:SF16">
    <property type="entry name" value="DPY30 DOMAIN CONTAINING 2"/>
    <property type="match status" value="1"/>
</dbReference>
<feature type="region of interest" description="Disordered" evidence="2">
    <location>
        <begin position="86"/>
        <end position="291"/>
    </location>
</feature>
<dbReference type="InterPro" id="IPR007858">
    <property type="entry name" value="Dpy-30_motif"/>
</dbReference>
<dbReference type="EMBL" id="CAXLJM020000024">
    <property type="protein sequence ID" value="CAL8091201.1"/>
    <property type="molecule type" value="Genomic_DNA"/>
</dbReference>
<feature type="compositionally biased region" description="Low complexity" evidence="2">
    <location>
        <begin position="266"/>
        <end position="280"/>
    </location>
</feature>
<comment type="caution">
    <text evidence="3">The sequence shown here is derived from an EMBL/GenBank/DDBJ whole genome shotgun (WGS) entry which is preliminary data.</text>
</comment>
<evidence type="ECO:0008006" key="5">
    <source>
        <dbReference type="Google" id="ProtNLM"/>
    </source>
</evidence>
<dbReference type="InterPro" id="IPR037856">
    <property type="entry name" value="Sdc1/DPY30"/>
</dbReference>
<protein>
    <recommendedName>
        <fullName evidence="5">DPY30 domain-containing protein 2</fullName>
    </recommendedName>
</protein>
<evidence type="ECO:0000313" key="4">
    <source>
        <dbReference type="Proteomes" id="UP001642540"/>
    </source>
</evidence>
<name>A0ABP1Q6Q8_9HEXA</name>
<dbReference type="InterPro" id="IPR049630">
    <property type="entry name" value="DYDC-like_DD"/>
</dbReference>
<feature type="compositionally biased region" description="Basic and acidic residues" evidence="2">
    <location>
        <begin position="173"/>
        <end position="192"/>
    </location>
</feature>
<sequence>MADQQQQPQSAKAQMLNDRTYQEVEYLKRNLGPILVAALAEICIRRPADPIEYLGHWLLRWRYNEELKRRDVENALEVVKQKAWTKDDEKLTPNPTAPDQPPAPQQFTQGFLPGAPYAPPGYGGPLDPNAVEQLAPTEEAPPQPQAADAPTSAAPAEEPQAEGEAVLEPGDGNEEKRASQVGEKRLSGEKKASVSGERGSNADKRPSQPGATGSGEVKRTSGTDQGEARRMSMEKRTSGDKRASLQEDKRPSGELQQKQPSGDVQVDANNPEEPAPAESEPAVDAEPVVEQ</sequence>
<organism evidence="3 4">
    <name type="scientific">Orchesella dallaii</name>
    <dbReference type="NCBI Taxonomy" id="48710"/>
    <lineage>
        <taxon>Eukaryota</taxon>
        <taxon>Metazoa</taxon>
        <taxon>Ecdysozoa</taxon>
        <taxon>Arthropoda</taxon>
        <taxon>Hexapoda</taxon>
        <taxon>Collembola</taxon>
        <taxon>Entomobryomorpha</taxon>
        <taxon>Entomobryoidea</taxon>
        <taxon>Orchesellidae</taxon>
        <taxon>Orchesellinae</taxon>
        <taxon>Orchesella</taxon>
    </lineage>
</organism>
<evidence type="ECO:0000256" key="2">
    <source>
        <dbReference type="SAM" id="MobiDB-lite"/>
    </source>
</evidence>
<feature type="compositionally biased region" description="Pro residues" evidence="2">
    <location>
        <begin position="95"/>
        <end position="104"/>
    </location>
</feature>
<evidence type="ECO:0000256" key="1">
    <source>
        <dbReference type="ARBA" id="ARBA00010849"/>
    </source>
</evidence>
<dbReference type="Pfam" id="PF05186">
    <property type="entry name" value="Dpy-30"/>
    <property type="match status" value="1"/>
</dbReference>
<comment type="similarity">
    <text evidence="1">Belongs to the dpy-30 family.</text>
</comment>
<accession>A0ABP1Q6Q8</accession>
<feature type="compositionally biased region" description="Low complexity" evidence="2">
    <location>
        <begin position="145"/>
        <end position="164"/>
    </location>
</feature>
<feature type="compositionally biased region" description="Basic and acidic residues" evidence="2">
    <location>
        <begin position="216"/>
        <end position="252"/>
    </location>
</feature>
<dbReference type="PANTHER" id="PTHR23356">
    <property type="entry name" value="DPY30-RELATED"/>
    <property type="match status" value="1"/>
</dbReference>
<feature type="compositionally biased region" description="Low complexity" evidence="2">
    <location>
        <begin position="105"/>
        <end position="115"/>
    </location>
</feature>
<dbReference type="Proteomes" id="UP001642540">
    <property type="component" value="Unassembled WGS sequence"/>
</dbReference>
<dbReference type="CDD" id="cd22966">
    <property type="entry name" value="DD_DYDC-like"/>
    <property type="match status" value="1"/>
</dbReference>
<gene>
    <name evidence="3" type="ORF">ODALV1_LOCUS7867</name>
</gene>